<organism evidence="2">
    <name type="scientific">Scylla olivacea</name>
    <name type="common">Orange mud crab</name>
    <name type="synonym">Cancer olivacea</name>
    <dbReference type="NCBI Taxonomy" id="85551"/>
    <lineage>
        <taxon>Eukaryota</taxon>
        <taxon>Metazoa</taxon>
        <taxon>Ecdysozoa</taxon>
        <taxon>Arthropoda</taxon>
        <taxon>Crustacea</taxon>
        <taxon>Multicrustacea</taxon>
        <taxon>Malacostraca</taxon>
        <taxon>Eumalacostraca</taxon>
        <taxon>Eucarida</taxon>
        <taxon>Decapoda</taxon>
        <taxon>Pleocyemata</taxon>
        <taxon>Brachyura</taxon>
        <taxon>Eubrachyura</taxon>
        <taxon>Portunoidea</taxon>
        <taxon>Portunidae</taxon>
        <taxon>Portuninae</taxon>
        <taxon>Scylla</taxon>
    </lineage>
</organism>
<evidence type="ECO:0000313" key="2">
    <source>
        <dbReference type="EMBL" id="JAI59283.1"/>
    </source>
</evidence>
<dbReference type="EMBL" id="GDRN01096733">
    <property type="protein sequence ID" value="JAI59283.1"/>
    <property type="molecule type" value="Transcribed_RNA"/>
</dbReference>
<accession>A0A0P4VZ43</accession>
<dbReference type="GO" id="GO:0032436">
    <property type="term" value="P:positive regulation of proteasomal ubiquitin-dependent protein catabolic process"/>
    <property type="evidence" value="ECO:0007669"/>
    <property type="project" value="TreeGrafter"/>
</dbReference>
<dbReference type="PANTHER" id="PTHR14939:SF5">
    <property type="entry name" value="F-BOX ONLY PROTEIN 22"/>
    <property type="match status" value="1"/>
</dbReference>
<feature type="domain" description="F-box" evidence="1">
    <location>
        <begin position="24"/>
        <end position="50"/>
    </location>
</feature>
<evidence type="ECO:0000259" key="1">
    <source>
        <dbReference type="Pfam" id="PF00646"/>
    </source>
</evidence>
<protein>
    <recommendedName>
        <fullName evidence="1">F-box domain-containing protein</fullName>
    </recommendedName>
</protein>
<reference evidence="2" key="1">
    <citation type="submission" date="2015-09" db="EMBL/GenBank/DDBJ databases">
        <title>Scylla olivacea transcriptome.</title>
        <authorList>
            <person name="Ikhwanuddin M."/>
        </authorList>
    </citation>
    <scope>NUCLEOTIDE SEQUENCE</scope>
</reference>
<dbReference type="InterPro" id="IPR001810">
    <property type="entry name" value="F-box_dom"/>
</dbReference>
<name>A0A0P4VZ43_SCYOL</name>
<proteinExistence type="predicted"/>
<dbReference type="PANTHER" id="PTHR14939">
    <property type="entry name" value="F-BOX ONLY PROTEIN 22"/>
    <property type="match status" value="1"/>
</dbReference>
<dbReference type="GO" id="GO:0000209">
    <property type="term" value="P:protein polyubiquitination"/>
    <property type="evidence" value="ECO:0007669"/>
    <property type="project" value="TreeGrafter"/>
</dbReference>
<dbReference type="AlphaFoldDB" id="A0A0P4VZ43"/>
<sequence>MTSVGPEEGQGDSPIGNLLCGSWELVQKILENLSYYEVSKLRLVCRIWADVGEMILAKRRPLHYLTIHPHCIPTTHGKVAIGEASPASLLEGFFMHIVSKPRYCLAFCNANWLYRTDIFDHTGRTVPITITEYLHERLPLSCDLGVVSATGIIGTVETAYQGHWLQCARNMNQEILNFLEGTDDTSQCKPSKRARKEKTEEVVGAGGTWGTGVQAKIAASEAWRSNVGYSIEVEQNSPAMADADALSLIIIPHHPGVTVKFFDVSPQKFYSDFRGDRISSNKLVISEEEFNELMSLSPCDRLASLLLFDTCYDDNFTNGFVKAALNREDYKVALGGGVADAFQSGRTSKFIPTTDHIFGMAVTGPNIMAASVVIPASVDNPKHLGRYMLRLKSCGLPEKQSVAFMFTCCGRGYGSWLPIPKFSYENVESKAFRKTFPNTPIFGFFGRGEIGITHLPKFPSTDGSAGEKAAPKKRRKAFHQYSTIIVLLSFL</sequence>
<dbReference type="Pfam" id="PF00646">
    <property type="entry name" value="F-box"/>
    <property type="match status" value="1"/>
</dbReference>